<dbReference type="AlphaFoldDB" id="M2R409"/>
<dbReference type="STRING" id="914234.M2R409"/>
<protein>
    <recommendedName>
        <fullName evidence="1">Protein kinase domain-containing protein</fullName>
    </recommendedName>
</protein>
<keyword evidence="3" id="KW-1185">Reference proteome</keyword>
<dbReference type="InterPro" id="IPR011009">
    <property type="entry name" value="Kinase-like_dom_sf"/>
</dbReference>
<dbReference type="HOGENOM" id="CLU_044121_2_1_1"/>
<proteinExistence type="predicted"/>
<dbReference type="Proteomes" id="UP000016930">
    <property type="component" value="Unassembled WGS sequence"/>
</dbReference>
<accession>M2R409</accession>
<evidence type="ECO:0000313" key="3">
    <source>
        <dbReference type="Proteomes" id="UP000016930"/>
    </source>
</evidence>
<evidence type="ECO:0000313" key="2">
    <source>
        <dbReference type="EMBL" id="EMD33666.1"/>
    </source>
</evidence>
<name>M2R409_CERS8</name>
<dbReference type="PROSITE" id="PS50011">
    <property type="entry name" value="PROTEIN_KINASE_DOM"/>
    <property type="match status" value="1"/>
</dbReference>
<dbReference type="SMART" id="SM00220">
    <property type="entry name" value="S_TKc"/>
    <property type="match status" value="1"/>
</dbReference>
<evidence type="ECO:0000259" key="1">
    <source>
        <dbReference type="PROSITE" id="PS50011"/>
    </source>
</evidence>
<dbReference type="SUPFAM" id="SSF56112">
    <property type="entry name" value="Protein kinase-like (PK-like)"/>
    <property type="match status" value="1"/>
</dbReference>
<reference evidence="2 3" key="1">
    <citation type="journal article" date="2012" name="Proc. Natl. Acad. Sci. U.S.A.">
        <title>Comparative genomics of Ceriporiopsis subvermispora and Phanerochaete chrysosporium provide insight into selective ligninolysis.</title>
        <authorList>
            <person name="Fernandez-Fueyo E."/>
            <person name="Ruiz-Duenas F.J."/>
            <person name="Ferreira P."/>
            <person name="Floudas D."/>
            <person name="Hibbett D.S."/>
            <person name="Canessa P."/>
            <person name="Larrondo L.F."/>
            <person name="James T.Y."/>
            <person name="Seelenfreund D."/>
            <person name="Lobos S."/>
            <person name="Polanco R."/>
            <person name="Tello M."/>
            <person name="Honda Y."/>
            <person name="Watanabe T."/>
            <person name="Watanabe T."/>
            <person name="Ryu J.S."/>
            <person name="Kubicek C.P."/>
            <person name="Schmoll M."/>
            <person name="Gaskell J."/>
            <person name="Hammel K.E."/>
            <person name="St John F.J."/>
            <person name="Vanden Wymelenberg A."/>
            <person name="Sabat G."/>
            <person name="Splinter BonDurant S."/>
            <person name="Syed K."/>
            <person name="Yadav J.S."/>
            <person name="Doddapaneni H."/>
            <person name="Subramanian V."/>
            <person name="Lavin J.L."/>
            <person name="Oguiza J.A."/>
            <person name="Perez G."/>
            <person name="Pisabarro A.G."/>
            <person name="Ramirez L."/>
            <person name="Santoyo F."/>
            <person name="Master E."/>
            <person name="Coutinho P.M."/>
            <person name="Henrissat B."/>
            <person name="Lombard V."/>
            <person name="Magnuson J.K."/>
            <person name="Kuees U."/>
            <person name="Hori C."/>
            <person name="Igarashi K."/>
            <person name="Samejima M."/>
            <person name="Held B.W."/>
            <person name="Barry K.W."/>
            <person name="LaButti K.M."/>
            <person name="Lapidus A."/>
            <person name="Lindquist E.A."/>
            <person name="Lucas S.M."/>
            <person name="Riley R."/>
            <person name="Salamov A.A."/>
            <person name="Hoffmeister D."/>
            <person name="Schwenk D."/>
            <person name="Hadar Y."/>
            <person name="Yarden O."/>
            <person name="de Vries R.P."/>
            <person name="Wiebenga A."/>
            <person name="Stenlid J."/>
            <person name="Eastwood D."/>
            <person name="Grigoriev I.V."/>
            <person name="Berka R.M."/>
            <person name="Blanchette R.A."/>
            <person name="Kersten P."/>
            <person name="Martinez A.T."/>
            <person name="Vicuna R."/>
            <person name="Cullen D."/>
        </authorList>
    </citation>
    <scope>NUCLEOTIDE SEQUENCE [LARGE SCALE GENOMIC DNA]</scope>
    <source>
        <strain evidence="2 3">B</strain>
    </source>
</reference>
<dbReference type="GO" id="GO:0005524">
    <property type="term" value="F:ATP binding"/>
    <property type="evidence" value="ECO:0007669"/>
    <property type="project" value="InterPro"/>
</dbReference>
<dbReference type="EMBL" id="KB445805">
    <property type="protein sequence ID" value="EMD33666.1"/>
    <property type="molecule type" value="Genomic_DNA"/>
</dbReference>
<gene>
    <name evidence="2" type="ORF">CERSUDRAFT_56679</name>
</gene>
<dbReference type="OrthoDB" id="5987198at2759"/>
<dbReference type="GO" id="GO:0004672">
    <property type="term" value="F:protein kinase activity"/>
    <property type="evidence" value="ECO:0007669"/>
    <property type="project" value="InterPro"/>
</dbReference>
<organism evidence="2 3">
    <name type="scientific">Ceriporiopsis subvermispora (strain B)</name>
    <name type="common">White-rot fungus</name>
    <name type="synonym">Gelatoporia subvermispora</name>
    <dbReference type="NCBI Taxonomy" id="914234"/>
    <lineage>
        <taxon>Eukaryota</taxon>
        <taxon>Fungi</taxon>
        <taxon>Dikarya</taxon>
        <taxon>Basidiomycota</taxon>
        <taxon>Agaricomycotina</taxon>
        <taxon>Agaricomycetes</taxon>
        <taxon>Polyporales</taxon>
        <taxon>Gelatoporiaceae</taxon>
        <taxon>Gelatoporia</taxon>
    </lineage>
</organism>
<sequence length="376" mass="43822">MNLPPGSLAPHEQYWKQRQPWLKERGYNLRPRYRPDWKPSWEGTNKFWFECEDGRTPIWSSILDATRISDGKVVMLKKISKQLHPYEIPIGEFFSSEPVASDPRNHCVPIIDVMQDPDEEDLQIIVMPLLRLWNDPPFNTIGEVVEFFRQIFEGMAFMHEHHVAHRDFMLLNVMMDPEPMFPNLFHPMAPKKNRKYSGKARHFSRTRRPTKYYLIDFGLSRTFDADNPAPRELPIIGGDKTVPEHKGRRYYEACDPFAADVYCVGNLIRTHVLPVSSHSGANLYLELDFMGALVAHMTQSDPEDRPVMSEVVRSFDEICCGLSTKLLRRRLVPKEEDAVSRRVMSCVHWINTLVYIILRLPPQPQPKTKGRLQLRN</sequence>
<dbReference type="Gene3D" id="1.10.510.10">
    <property type="entry name" value="Transferase(Phosphotransferase) domain 1"/>
    <property type="match status" value="1"/>
</dbReference>
<dbReference type="InterPro" id="IPR000719">
    <property type="entry name" value="Prot_kinase_dom"/>
</dbReference>
<feature type="domain" description="Protein kinase" evidence="1">
    <location>
        <begin position="1"/>
        <end position="376"/>
    </location>
</feature>